<name>A0A423VXU7_CYTCH</name>
<organism evidence="2 3">
    <name type="scientific">Cytospora chrysosperma</name>
    <name type="common">Cytospora canker fungus</name>
    <name type="synonym">Sphaeria chrysosperma</name>
    <dbReference type="NCBI Taxonomy" id="252740"/>
    <lineage>
        <taxon>Eukaryota</taxon>
        <taxon>Fungi</taxon>
        <taxon>Dikarya</taxon>
        <taxon>Ascomycota</taxon>
        <taxon>Pezizomycotina</taxon>
        <taxon>Sordariomycetes</taxon>
        <taxon>Sordariomycetidae</taxon>
        <taxon>Diaporthales</taxon>
        <taxon>Cytosporaceae</taxon>
        <taxon>Cytospora</taxon>
    </lineage>
</organism>
<dbReference type="Proteomes" id="UP000284375">
    <property type="component" value="Unassembled WGS sequence"/>
</dbReference>
<keyword evidence="3" id="KW-1185">Reference proteome</keyword>
<dbReference type="OrthoDB" id="10647421at2759"/>
<dbReference type="EMBL" id="LJZO01000022">
    <property type="protein sequence ID" value="ROV95911.1"/>
    <property type="molecule type" value="Genomic_DNA"/>
</dbReference>
<protein>
    <submittedName>
        <fullName evidence="2">Uncharacterized protein</fullName>
    </submittedName>
</protein>
<gene>
    <name evidence="2" type="ORF">VSDG_05146</name>
</gene>
<evidence type="ECO:0000313" key="2">
    <source>
        <dbReference type="EMBL" id="ROV95911.1"/>
    </source>
</evidence>
<feature type="compositionally biased region" description="Basic residues" evidence="1">
    <location>
        <begin position="329"/>
        <end position="347"/>
    </location>
</feature>
<feature type="compositionally biased region" description="Basic and acidic residues" evidence="1">
    <location>
        <begin position="440"/>
        <end position="455"/>
    </location>
</feature>
<feature type="compositionally biased region" description="Basic and acidic residues" evidence="1">
    <location>
        <begin position="191"/>
        <end position="201"/>
    </location>
</feature>
<proteinExistence type="predicted"/>
<sequence length="710" mass="77442">MMLSKGMLNRKREKALLWYDYYFLYPNGNGRILHLLRSYTWYHDVCSCRPVKKVSIDMTLDDSEPKDIENALVCFVMNDNEFPSNLRKRVERQLYGEVEAGERKKGSNQWGIDLCRELKWLDDEGRQLDFVLLKDYVRPVGTRGPRPTAGKIRSLNDGRGDENAALGLRPEFRGKAQGVPPSTPGLLESVHVYDDHEHDGSSEPPSEDYDDGTYDPCSTASTTRRRTTRSATVPPQRSSPLAHPSALAAATANEPSVTRSIEAEQQQPPRQSHRHMTRLQELQRQSPAGSATASPGPHGGEHPTHEDEEATAAAQDMSPADAGAVQWRRAAKRTRSQRAGSRSRSRSRSQGLDGPVDKKRSRFSSAPAQRAVGEDSLAGEPSGRSQTPLQPSSQRSRVPGHLPPVRRPAVPVPPETPGRQQSGRRLSSHGGQLDGPDSDDASRRRLADWFSDHMPRCRSANAGQPGTTGAQQDLEHPTSKSGTTDGADTGELEHAAAATGDKVTRGGGRGGQDGEGDEARKMLEEVVGRMLAAHARGLEVRIQMSLDAMEENLRAAAAAALPGSRVAQPPPRPGSKLPDGSVVWDVRLLTAGWDPDPEEEEEEESGGFFASAVEGARWYEDGGAWARQERYLASLALAHRCGPGRLAALVRAWRLEDLDADPARDPPVVLARKVYVRAVAEAFREGQMEVFLNSIADGQVACGMPSAVIL</sequence>
<feature type="compositionally biased region" description="Pro residues" evidence="1">
    <location>
        <begin position="401"/>
        <end position="416"/>
    </location>
</feature>
<evidence type="ECO:0000256" key="1">
    <source>
        <dbReference type="SAM" id="MobiDB-lite"/>
    </source>
</evidence>
<feature type="compositionally biased region" description="Polar residues" evidence="1">
    <location>
        <begin position="280"/>
        <end position="293"/>
    </location>
</feature>
<feature type="compositionally biased region" description="Polar residues" evidence="1">
    <location>
        <begin position="383"/>
        <end position="396"/>
    </location>
</feature>
<feature type="compositionally biased region" description="Low complexity" evidence="1">
    <location>
        <begin position="238"/>
        <end position="252"/>
    </location>
</feature>
<accession>A0A423VXU7</accession>
<feature type="compositionally biased region" description="Polar residues" evidence="1">
    <location>
        <begin position="461"/>
        <end position="471"/>
    </location>
</feature>
<evidence type="ECO:0000313" key="3">
    <source>
        <dbReference type="Proteomes" id="UP000284375"/>
    </source>
</evidence>
<feature type="region of interest" description="Disordered" evidence="1">
    <location>
        <begin position="142"/>
        <end position="517"/>
    </location>
</feature>
<comment type="caution">
    <text evidence="2">The sequence shown here is derived from an EMBL/GenBank/DDBJ whole genome shotgun (WGS) entry which is preliminary data.</text>
</comment>
<dbReference type="AlphaFoldDB" id="A0A423VXU7"/>
<reference evidence="2 3" key="1">
    <citation type="submission" date="2015-09" db="EMBL/GenBank/DDBJ databases">
        <title>Host preference determinants of Valsa canker pathogens revealed by comparative genomics.</title>
        <authorList>
            <person name="Yin Z."/>
            <person name="Huang L."/>
        </authorList>
    </citation>
    <scope>NUCLEOTIDE SEQUENCE [LARGE SCALE GENOMIC DNA]</scope>
    <source>
        <strain evidence="2 3">YSFL</strain>
    </source>
</reference>
<feature type="compositionally biased region" description="Polar residues" evidence="1">
    <location>
        <begin position="253"/>
        <end position="270"/>
    </location>
</feature>